<dbReference type="InterPro" id="IPR041249">
    <property type="entry name" value="HEPN_DZIP3"/>
</dbReference>
<name>A0A7M5WW36_9CNID</name>
<feature type="coiled-coil region" evidence="1">
    <location>
        <begin position="201"/>
        <end position="268"/>
    </location>
</feature>
<keyword evidence="4" id="KW-1185">Reference proteome</keyword>
<keyword evidence="1" id="KW-0175">Coiled coil</keyword>
<dbReference type="RefSeq" id="XP_066919524.1">
    <property type="nucleotide sequence ID" value="XM_067063423.1"/>
</dbReference>
<feature type="domain" description="DZIP3-like HEPN" evidence="2">
    <location>
        <begin position="47"/>
        <end position="180"/>
    </location>
</feature>
<accession>A0A7M5WW36</accession>
<dbReference type="EnsemblMetazoa" id="CLYHEMT013654.1">
    <property type="protein sequence ID" value="CLYHEMP013654.1"/>
    <property type="gene ID" value="CLYHEMG013654"/>
</dbReference>
<dbReference type="OrthoDB" id="6038459at2759"/>
<dbReference type="AlphaFoldDB" id="A0A7M5WW36"/>
<proteinExistence type="predicted"/>
<dbReference type="Pfam" id="PF18738">
    <property type="entry name" value="HEPN_DZIP3"/>
    <property type="match status" value="1"/>
</dbReference>
<sequence>MGSQFSKIVGKNKEWTKCIFALTFHGKMALLQILHDPAYQGLPVDEKKLYQFFLANKTTLDKLLKKNILKKDQYDLLLPPGKQETSSKLFDITLLALLIRNFVNIPKPQGGWGIKEPKAGDTSIAAFVILIRELRNDIVHGAPEDFLKPQHFQNIWTKIRLGLTGLSYKSINDFDNMLTDKVVFDLNDGKMFIEGLIEDLKEDLKDEIDQQNQDILDLREDFKDETDQQSQDILDLREDFKDEIDQQNQDLLDLREDLKNKIDQEKQDILLNILDQVDKKIKENKEQEMKEIIEPDLFR</sequence>
<reference evidence="3" key="1">
    <citation type="submission" date="2021-01" db="UniProtKB">
        <authorList>
            <consortium name="EnsemblMetazoa"/>
        </authorList>
    </citation>
    <scope>IDENTIFICATION</scope>
</reference>
<evidence type="ECO:0000259" key="2">
    <source>
        <dbReference type="Pfam" id="PF18738"/>
    </source>
</evidence>
<evidence type="ECO:0000256" key="1">
    <source>
        <dbReference type="SAM" id="Coils"/>
    </source>
</evidence>
<dbReference type="GeneID" id="136806851"/>
<evidence type="ECO:0000313" key="3">
    <source>
        <dbReference type="EnsemblMetazoa" id="CLYHEMP013654.1"/>
    </source>
</evidence>
<protein>
    <recommendedName>
        <fullName evidence="2">DZIP3-like HEPN domain-containing protein</fullName>
    </recommendedName>
</protein>
<dbReference type="Proteomes" id="UP000594262">
    <property type="component" value="Unplaced"/>
</dbReference>
<organism evidence="3 4">
    <name type="scientific">Clytia hemisphaerica</name>
    <dbReference type="NCBI Taxonomy" id="252671"/>
    <lineage>
        <taxon>Eukaryota</taxon>
        <taxon>Metazoa</taxon>
        <taxon>Cnidaria</taxon>
        <taxon>Hydrozoa</taxon>
        <taxon>Hydroidolina</taxon>
        <taxon>Leptothecata</taxon>
        <taxon>Obeliida</taxon>
        <taxon>Clytiidae</taxon>
        <taxon>Clytia</taxon>
    </lineage>
</organism>
<evidence type="ECO:0000313" key="4">
    <source>
        <dbReference type="Proteomes" id="UP000594262"/>
    </source>
</evidence>